<dbReference type="STRING" id="44252.DJ90_4263"/>
<dbReference type="CDD" id="cd08070">
    <property type="entry name" value="MPN_like"/>
    <property type="match status" value="1"/>
</dbReference>
<dbReference type="Gene3D" id="3.40.140.10">
    <property type="entry name" value="Cytidine Deaminase, domain 2"/>
    <property type="match status" value="1"/>
</dbReference>
<sequence length="158" mass="17563">MENKWIIPDGIRRQMLEHGRNCFPEEGCGLLFGTNAESPFTVITGYLPVANTSPAPLHRFELAPDEWVRSCFDPSLVGIFHTHPTSRPVPSPEDLKQLQHFAAQVQLYLIGSPAGNDKPPGEPDGWSLNAYSIVREADGRYTLQRASVGRQDVIKLNP</sequence>
<keyword evidence="4" id="KW-0862">Zinc</keyword>
<proteinExistence type="predicted"/>
<evidence type="ECO:0000313" key="7">
    <source>
        <dbReference type="EMBL" id="KFM98359.1"/>
    </source>
</evidence>
<dbReference type="RefSeq" id="WP_051985583.1">
    <property type="nucleotide sequence ID" value="NZ_BGML01000001.1"/>
</dbReference>
<reference evidence="8 10" key="2">
    <citation type="submission" date="2019-11" db="EMBL/GenBank/DDBJ databases">
        <title>Draft genome sequences of five Paenibacillus species of dairy origin.</title>
        <authorList>
            <person name="Olajide A.M."/>
            <person name="Chen S."/>
            <person name="Lapointe G."/>
        </authorList>
    </citation>
    <scope>NUCLEOTIDE SEQUENCE [LARGE SCALE GENOMIC DNA]</scope>
    <source>
        <strain evidence="8 10">3CT49</strain>
    </source>
</reference>
<evidence type="ECO:0000313" key="8">
    <source>
        <dbReference type="EMBL" id="MUG25869.1"/>
    </source>
</evidence>
<dbReference type="HOGENOM" id="CLU_1667658_0_0_9"/>
<dbReference type="GO" id="GO:0008235">
    <property type="term" value="F:metalloexopeptidase activity"/>
    <property type="evidence" value="ECO:0007669"/>
    <property type="project" value="TreeGrafter"/>
</dbReference>
<dbReference type="PATRIC" id="fig|44252.3.peg.4827"/>
<dbReference type="OrthoDB" id="9802958at2"/>
<keyword evidence="3" id="KW-0378">Hydrolase</keyword>
<dbReference type="GO" id="GO:0008270">
    <property type="term" value="F:zinc ion binding"/>
    <property type="evidence" value="ECO:0007669"/>
    <property type="project" value="TreeGrafter"/>
</dbReference>
<gene>
    <name evidence="7" type="ORF">DJ90_4263</name>
    <name evidence="8" type="ORF">GNQ08_26265</name>
</gene>
<keyword evidence="1" id="KW-0645">Protease</keyword>
<keyword evidence="9" id="KW-1185">Reference proteome</keyword>
<dbReference type="GeneID" id="77008353"/>
<reference evidence="7 9" key="1">
    <citation type="submission" date="2014-04" db="EMBL/GenBank/DDBJ databases">
        <authorList>
            <person name="Bishop-Lilly K.A."/>
            <person name="Broomall S.M."/>
            <person name="Chain P.S."/>
            <person name="Chertkov O."/>
            <person name="Coyne S.R."/>
            <person name="Daligault H.E."/>
            <person name="Davenport K.W."/>
            <person name="Erkkila T."/>
            <person name="Frey K.G."/>
            <person name="Gibbons H.S."/>
            <person name="Gu W."/>
            <person name="Jaissle J."/>
            <person name="Johnson S.L."/>
            <person name="Koroleva G.I."/>
            <person name="Ladner J.T."/>
            <person name="Lo C.-C."/>
            <person name="Minogue T.D."/>
            <person name="Munk C."/>
            <person name="Palacios G.F."/>
            <person name="Redden C.L."/>
            <person name="Rosenzweig C.N."/>
            <person name="Scholz M.B."/>
            <person name="Teshima H."/>
            <person name="Xu Y."/>
        </authorList>
    </citation>
    <scope>NUCLEOTIDE SEQUENCE [LARGE SCALE GENOMIC DNA]</scope>
    <source>
        <strain evidence="7 9">8244</strain>
    </source>
</reference>
<dbReference type="Proteomes" id="UP000029278">
    <property type="component" value="Unassembled WGS sequence"/>
</dbReference>
<dbReference type="Pfam" id="PF14464">
    <property type="entry name" value="Prok-JAB"/>
    <property type="match status" value="1"/>
</dbReference>
<evidence type="ECO:0000313" key="9">
    <source>
        <dbReference type="Proteomes" id="UP000029278"/>
    </source>
</evidence>
<dbReference type="GO" id="GO:0006508">
    <property type="term" value="P:proteolysis"/>
    <property type="evidence" value="ECO:0007669"/>
    <property type="project" value="UniProtKB-KW"/>
</dbReference>
<protein>
    <recommendedName>
        <fullName evidence="6">JAB domain-containing protein</fullName>
    </recommendedName>
</protein>
<dbReference type="Proteomes" id="UP000442469">
    <property type="component" value="Unassembled WGS sequence"/>
</dbReference>
<keyword evidence="2" id="KW-0479">Metal-binding</keyword>
<dbReference type="EMBL" id="JMQA01000040">
    <property type="protein sequence ID" value="KFM98359.1"/>
    <property type="molecule type" value="Genomic_DNA"/>
</dbReference>
<evidence type="ECO:0000256" key="5">
    <source>
        <dbReference type="ARBA" id="ARBA00023049"/>
    </source>
</evidence>
<evidence type="ECO:0000256" key="4">
    <source>
        <dbReference type="ARBA" id="ARBA00022833"/>
    </source>
</evidence>
<evidence type="ECO:0000256" key="2">
    <source>
        <dbReference type="ARBA" id="ARBA00022723"/>
    </source>
</evidence>
<organism evidence="7 9">
    <name type="scientific">Paenibacillus macerans</name>
    <name type="common">Bacillus macerans</name>
    <dbReference type="NCBI Taxonomy" id="44252"/>
    <lineage>
        <taxon>Bacteria</taxon>
        <taxon>Bacillati</taxon>
        <taxon>Bacillota</taxon>
        <taxon>Bacilli</taxon>
        <taxon>Bacillales</taxon>
        <taxon>Paenibacillaceae</taxon>
        <taxon>Paenibacillus</taxon>
    </lineage>
</organism>
<evidence type="ECO:0000256" key="1">
    <source>
        <dbReference type="ARBA" id="ARBA00022670"/>
    </source>
</evidence>
<dbReference type="PANTHER" id="PTHR34858">
    <property type="entry name" value="CYSO-CYSTEINE PEPTIDASE"/>
    <property type="match status" value="1"/>
</dbReference>
<name>A0A090YIQ5_PAEMA</name>
<evidence type="ECO:0000256" key="3">
    <source>
        <dbReference type="ARBA" id="ARBA00022801"/>
    </source>
</evidence>
<dbReference type="InterPro" id="IPR028090">
    <property type="entry name" value="JAB_dom_prok"/>
</dbReference>
<feature type="domain" description="JAB" evidence="6">
    <location>
        <begin position="11"/>
        <end position="110"/>
    </location>
</feature>
<dbReference type="EMBL" id="WNZZ01000031">
    <property type="protein sequence ID" value="MUG25869.1"/>
    <property type="molecule type" value="Genomic_DNA"/>
</dbReference>
<comment type="caution">
    <text evidence="7">The sequence shown here is derived from an EMBL/GenBank/DDBJ whole genome shotgun (WGS) entry which is preliminary data.</text>
</comment>
<dbReference type="AlphaFoldDB" id="A0A090YIQ5"/>
<evidence type="ECO:0000259" key="6">
    <source>
        <dbReference type="Pfam" id="PF14464"/>
    </source>
</evidence>
<dbReference type="SUPFAM" id="SSF102712">
    <property type="entry name" value="JAB1/MPN domain"/>
    <property type="match status" value="1"/>
</dbReference>
<dbReference type="PANTHER" id="PTHR34858:SF1">
    <property type="entry name" value="CYSO-CYSTEINE PEPTIDASE"/>
    <property type="match status" value="1"/>
</dbReference>
<evidence type="ECO:0000313" key="10">
    <source>
        <dbReference type="Proteomes" id="UP000442469"/>
    </source>
</evidence>
<keyword evidence="5" id="KW-0482">Metalloprotease</keyword>
<dbReference type="InterPro" id="IPR051929">
    <property type="entry name" value="VirAsm_ModProt"/>
</dbReference>
<accession>A0A090YIQ5</accession>